<sequence length="127" mass="14466">MICSSVNRFFTSNLLRMGDWTPNQRATQNRGDVAMKDDFRLYHSLCARTMAHHAVYQQLLEATYGPVNVALLDAELHPTICVCWIYEESTVTEVGGVQRQCSVDTSIVFRAEMCELTNRRLCQTLMA</sequence>
<evidence type="ECO:0000313" key="1">
    <source>
        <dbReference type="EMBL" id="QEE23173.1"/>
    </source>
</evidence>
<organism evidence="1 2">
    <name type="scientific">Rhodanobacter glycinis</name>
    <dbReference type="NCBI Taxonomy" id="582702"/>
    <lineage>
        <taxon>Bacteria</taxon>
        <taxon>Pseudomonadati</taxon>
        <taxon>Pseudomonadota</taxon>
        <taxon>Gammaproteobacteria</taxon>
        <taxon>Lysobacterales</taxon>
        <taxon>Rhodanobacteraceae</taxon>
        <taxon>Rhodanobacter</taxon>
    </lineage>
</organism>
<dbReference type="EMBL" id="CP042807">
    <property type="protein sequence ID" value="QEE23173.1"/>
    <property type="molecule type" value="Genomic_DNA"/>
</dbReference>
<dbReference type="Proteomes" id="UP000321807">
    <property type="component" value="Chromosome"/>
</dbReference>
<evidence type="ECO:0000313" key="2">
    <source>
        <dbReference type="Proteomes" id="UP000321807"/>
    </source>
</evidence>
<protein>
    <submittedName>
        <fullName evidence="1">Uncharacterized protein</fullName>
    </submittedName>
</protein>
<gene>
    <name evidence="1" type="ORF">CS053_00665</name>
</gene>
<accession>A0A5B9DUG0</accession>
<dbReference type="KEGG" id="rgl:CS053_00665"/>
<dbReference type="AlphaFoldDB" id="A0A5B9DUG0"/>
<reference evidence="1 2" key="1">
    <citation type="submission" date="2019-08" db="EMBL/GenBank/DDBJ databases">
        <title>Complete genome sequence of Rhodanobacter glycinis strain T01E-68 isolated from tomato root.</title>
        <authorList>
            <person name="Weon H.-Y."/>
            <person name="Lee S.A."/>
        </authorList>
    </citation>
    <scope>NUCLEOTIDE SEQUENCE [LARGE SCALE GENOMIC DNA]</scope>
    <source>
        <strain evidence="1 2">T01E-68</strain>
    </source>
</reference>
<proteinExistence type="predicted"/>
<name>A0A5B9DUG0_9GAMM</name>